<evidence type="ECO:0000313" key="2">
    <source>
        <dbReference type="Proteomes" id="UP000275012"/>
    </source>
</evidence>
<accession>A0A3M2HM99</accession>
<organism evidence="1 2">
    <name type="scientific">Solilutibacter pythonis</name>
    <dbReference type="NCBI Taxonomy" id="2483112"/>
    <lineage>
        <taxon>Bacteria</taxon>
        <taxon>Pseudomonadati</taxon>
        <taxon>Pseudomonadota</taxon>
        <taxon>Gammaproteobacteria</taxon>
        <taxon>Lysobacterales</taxon>
        <taxon>Lysobacteraceae</taxon>
        <taxon>Solilutibacter</taxon>
    </lineage>
</organism>
<comment type="caution">
    <text evidence="1">The sequence shown here is derived from an EMBL/GenBank/DDBJ whole genome shotgun (WGS) entry which is preliminary data.</text>
</comment>
<name>A0A3M2HM99_9GAMM</name>
<dbReference type="RefSeq" id="WP_122102220.1">
    <property type="nucleotide sequence ID" value="NZ_RFLY01000017.1"/>
</dbReference>
<reference evidence="1 2" key="1">
    <citation type="submission" date="2018-10" db="EMBL/GenBank/DDBJ databases">
        <title>Proposal of Lysobacter pythonis sp. nov. isolated from royal pythons (Python regius).</title>
        <authorList>
            <person name="Hans-Juergen B."/>
            <person name="Huptas C."/>
            <person name="Sandra B."/>
            <person name="Igor L."/>
            <person name="Joachim S."/>
            <person name="Siegfried S."/>
            <person name="Mareike W."/>
            <person name="Peter K."/>
        </authorList>
    </citation>
    <scope>NUCLEOTIDE SEQUENCE [LARGE SCALE GENOMIC DNA]</scope>
    <source>
        <strain evidence="1 2">4284/11</strain>
    </source>
</reference>
<dbReference type="Proteomes" id="UP000275012">
    <property type="component" value="Unassembled WGS sequence"/>
</dbReference>
<sequence length="219" mass="24694">MLETAQDDKETGMSILSFPRALHFATGVLLIASTGCTSAMNHTQPNPDAAPHATTESSPKATLWEWPLKFTAHNFSTGCFDTQTCSILYGNFPHGPERPAPSVESYGRPFEKLYAAKRLAIRNFPPPAIVTWRSRDGTPHRAEVDMAEIFKDGLIRHHLRREEIANTTNMFVPDIILEVNDRTINVYMRAHISTIKEQKPGNPHSNFRNDLIKVYSQTY</sequence>
<dbReference type="EMBL" id="RFLY01000017">
    <property type="protein sequence ID" value="RMH89013.1"/>
    <property type="molecule type" value="Genomic_DNA"/>
</dbReference>
<proteinExistence type="predicted"/>
<dbReference type="AlphaFoldDB" id="A0A3M2HM99"/>
<gene>
    <name evidence="1" type="ORF">EBB59_11115</name>
</gene>
<keyword evidence="2" id="KW-1185">Reference proteome</keyword>
<protein>
    <submittedName>
        <fullName evidence="1">Uncharacterized protein</fullName>
    </submittedName>
</protein>
<evidence type="ECO:0000313" key="1">
    <source>
        <dbReference type="EMBL" id="RMH89013.1"/>
    </source>
</evidence>
<dbReference type="OrthoDB" id="6002199at2"/>